<dbReference type="Proteomes" id="UP001594351">
    <property type="component" value="Unassembled WGS sequence"/>
</dbReference>
<organism evidence="1 2">
    <name type="scientific">candidate division CSSED10-310 bacterium</name>
    <dbReference type="NCBI Taxonomy" id="2855610"/>
    <lineage>
        <taxon>Bacteria</taxon>
        <taxon>Bacteria division CSSED10-310</taxon>
    </lineage>
</organism>
<gene>
    <name evidence="1" type="ORF">ACFL27_23790</name>
</gene>
<dbReference type="Pfam" id="PF20095">
    <property type="entry name" value="DUF6485"/>
    <property type="match status" value="1"/>
</dbReference>
<reference evidence="1 2" key="1">
    <citation type="submission" date="2024-09" db="EMBL/GenBank/DDBJ databases">
        <title>Laminarin stimulates single cell rates of sulfate reduction while oxygen inhibits transcriptomic activity in coastal marine sediment.</title>
        <authorList>
            <person name="Lindsay M."/>
            <person name="Orcutt B."/>
            <person name="Emerson D."/>
            <person name="Stepanauskas R."/>
            <person name="D'Angelo T."/>
        </authorList>
    </citation>
    <scope>NUCLEOTIDE SEQUENCE [LARGE SCALE GENOMIC DNA]</scope>
    <source>
        <strain evidence="1">SAG AM-311-K15</strain>
    </source>
</reference>
<keyword evidence="2" id="KW-1185">Reference proteome</keyword>
<proteinExistence type="predicted"/>
<comment type="caution">
    <text evidence="1">The sequence shown here is derived from an EMBL/GenBank/DDBJ whole genome shotgun (WGS) entry which is preliminary data.</text>
</comment>
<dbReference type="EMBL" id="JBHPBY010000452">
    <property type="protein sequence ID" value="MFC1853232.1"/>
    <property type="molecule type" value="Genomic_DNA"/>
</dbReference>
<sequence>MECEHLQQNLKICNCTYDPCPRKGNCCLCLHYHRRMGELPACYFTETEEATYNRSISYFVSRRKR</sequence>
<protein>
    <submittedName>
        <fullName evidence="1">DUF6485 family protein</fullName>
    </submittedName>
</protein>
<name>A0ABV6Z465_UNCC1</name>
<evidence type="ECO:0000313" key="1">
    <source>
        <dbReference type="EMBL" id="MFC1853232.1"/>
    </source>
</evidence>
<evidence type="ECO:0000313" key="2">
    <source>
        <dbReference type="Proteomes" id="UP001594351"/>
    </source>
</evidence>
<accession>A0ABV6Z465</accession>